<dbReference type="EMBL" id="JARBHB010000017">
    <property type="protein sequence ID" value="KAJ8865964.1"/>
    <property type="molecule type" value="Genomic_DNA"/>
</dbReference>
<comment type="caution">
    <text evidence="2">The sequence shown here is derived from an EMBL/GenBank/DDBJ whole genome shotgun (WGS) entry which is preliminary data.</text>
</comment>
<proteinExistence type="predicted"/>
<keyword evidence="3" id="KW-1185">Reference proteome</keyword>
<protein>
    <submittedName>
        <fullName evidence="2">Uncharacterized protein</fullName>
    </submittedName>
</protein>
<gene>
    <name evidence="2" type="ORF">PR048_033488</name>
</gene>
<reference evidence="2 3" key="1">
    <citation type="submission" date="2023-02" db="EMBL/GenBank/DDBJ databases">
        <title>LHISI_Scaffold_Assembly.</title>
        <authorList>
            <person name="Stuart O.P."/>
            <person name="Cleave R."/>
            <person name="Magrath M.J.L."/>
            <person name="Mikheyev A.S."/>
        </authorList>
    </citation>
    <scope>NUCLEOTIDE SEQUENCE [LARGE SCALE GENOMIC DNA]</scope>
    <source>
        <strain evidence="2">Daus_M_001</strain>
        <tissue evidence="2">Leg muscle</tissue>
    </source>
</reference>
<organism evidence="2 3">
    <name type="scientific">Dryococelus australis</name>
    <dbReference type="NCBI Taxonomy" id="614101"/>
    <lineage>
        <taxon>Eukaryota</taxon>
        <taxon>Metazoa</taxon>
        <taxon>Ecdysozoa</taxon>
        <taxon>Arthropoda</taxon>
        <taxon>Hexapoda</taxon>
        <taxon>Insecta</taxon>
        <taxon>Pterygota</taxon>
        <taxon>Neoptera</taxon>
        <taxon>Polyneoptera</taxon>
        <taxon>Phasmatodea</taxon>
        <taxon>Verophasmatodea</taxon>
        <taxon>Anareolatae</taxon>
        <taxon>Phasmatidae</taxon>
        <taxon>Eurycanthinae</taxon>
        <taxon>Dryococelus</taxon>
    </lineage>
</organism>
<evidence type="ECO:0000256" key="1">
    <source>
        <dbReference type="SAM" id="MobiDB-lite"/>
    </source>
</evidence>
<evidence type="ECO:0000313" key="3">
    <source>
        <dbReference type="Proteomes" id="UP001159363"/>
    </source>
</evidence>
<accession>A0ABQ9G4K3</accession>
<dbReference type="Proteomes" id="UP001159363">
    <property type="component" value="Chromosome 16"/>
</dbReference>
<sequence length="338" mass="37495">MVRLLSSRLGEPGPIPGRDTPGFSHVGNVSDYATGRQVFSGISRFHLSCIPTLFHTHLDSQDLNVYIRPNLSTPHLLKMGIHCGRCEHWNDRSAKTWTCFELVELHHSSATCRQLCLSRQWNILFKIGQDDFAQLGRGSVLPEILVIRSGHEAVMSEFRQHDQSTGWFGQEVVLIRPRACDGVAREYSGVLKAQGGPGPRCHNAQIRSPPVLGRLQMFSPPRRHSTSRHTAEVAIPKIRLTMQGAMCFIVMLSDSCCASGSAVIHFFRSLANHVRFPAGSLPEFRTWESCQMMPLVDGLTQGSPISFSSCVPALLHTHFVSPIIGSQDTNFSLQSTQI</sequence>
<evidence type="ECO:0000313" key="2">
    <source>
        <dbReference type="EMBL" id="KAJ8865964.1"/>
    </source>
</evidence>
<name>A0ABQ9G4K3_9NEOP</name>
<feature type="region of interest" description="Disordered" evidence="1">
    <location>
        <begin position="1"/>
        <end position="22"/>
    </location>
</feature>